<dbReference type="RefSeq" id="WP_012173341.1">
    <property type="nucleotide sequence ID" value="NZ_BFAG01000002.1"/>
</dbReference>
<accession>A0A2I9DIF7</accession>
<organism evidence="2 3">
    <name type="scientific">Deinococcus aerius</name>
    <dbReference type="NCBI Taxonomy" id="200253"/>
    <lineage>
        <taxon>Bacteria</taxon>
        <taxon>Thermotogati</taxon>
        <taxon>Deinococcota</taxon>
        <taxon>Deinococci</taxon>
        <taxon>Deinococcales</taxon>
        <taxon>Deinococcaceae</taxon>
        <taxon>Deinococcus</taxon>
    </lineage>
</organism>
<comment type="caution">
    <text evidence="2">The sequence shown here is derived from an EMBL/GenBank/DDBJ whole genome shotgun (WGS) entry which is preliminary data.</text>
</comment>
<sequence length="80" mass="8499">MTEPRRRNARFDPLTASRVLVVVGLGLYAGTLARYSQEVGRSPLRSSVVLPQALDPAPDDVRVVTPGQARGPAVATTRGS</sequence>
<dbReference type="OrthoDB" id="71727at2"/>
<dbReference type="EMBL" id="BFAG01000002">
    <property type="protein sequence ID" value="GBF04511.1"/>
    <property type="molecule type" value="Genomic_DNA"/>
</dbReference>
<name>A0A2I9DIF7_9DEIO</name>
<protein>
    <submittedName>
        <fullName evidence="2">Uncharacterized protein</fullName>
    </submittedName>
</protein>
<evidence type="ECO:0000313" key="2">
    <source>
        <dbReference type="EMBL" id="GBF04511.1"/>
    </source>
</evidence>
<evidence type="ECO:0000313" key="3">
    <source>
        <dbReference type="Proteomes" id="UP000236569"/>
    </source>
</evidence>
<dbReference type="AlphaFoldDB" id="A0A2I9DIF7"/>
<reference evidence="3" key="1">
    <citation type="submission" date="2018-01" db="EMBL/GenBank/DDBJ databases">
        <title>Draft Genome Sequence of the Radioresistant Bacterium Deinococcus aerius TR0125, Isolated from the Higher Atmosphere above Japan.</title>
        <authorList>
            <person name="Satoh K."/>
            <person name="Arai H."/>
            <person name="Sanzen T."/>
            <person name="Kawaguchi Y."/>
            <person name="Hayashi H."/>
            <person name="Yokobori S."/>
            <person name="Yamagishi A."/>
            <person name="Oono Y."/>
            <person name="Narumi I."/>
        </authorList>
    </citation>
    <scope>NUCLEOTIDE SEQUENCE [LARGE SCALE GENOMIC DNA]</scope>
    <source>
        <strain evidence="3">TR0125</strain>
    </source>
</reference>
<keyword evidence="3" id="KW-1185">Reference proteome</keyword>
<feature type="region of interest" description="Disordered" evidence="1">
    <location>
        <begin position="59"/>
        <end position="80"/>
    </location>
</feature>
<dbReference type="Proteomes" id="UP000236569">
    <property type="component" value="Unassembled WGS sequence"/>
</dbReference>
<gene>
    <name evidence="2" type="ORF">DAERI_020108</name>
</gene>
<proteinExistence type="predicted"/>
<evidence type="ECO:0000256" key="1">
    <source>
        <dbReference type="SAM" id="MobiDB-lite"/>
    </source>
</evidence>